<name>A0ABV9VWN6_9ACTN</name>
<dbReference type="PROSITE" id="PS51257">
    <property type="entry name" value="PROKAR_LIPOPROTEIN"/>
    <property type="match status" value="1"/>
</dbReference>
<dbReference type="EMBL" id="JBHSIU010000019">
    <property type="protein sequence ID" value="MFC4999931.1"/>
    <property type="molecule type" value="Genomic_DNA"/>
</dbReference>
<evidence type="ECO:0000256" key="5">
    <source>
        <dbReference type="ARBA" id="ARBA00022755"/>
    </source>
</evidence>
<sequence length="330" mass="36689">MVAPVPRRVAWIMVRRVYGMLLGSLACCVCAGLPAWRGRRAPEIEGSLNVRLAGVKLLHSGKVRDVYLDGEDLILVASDRISIYDVVLPTPIPDKGEVLTRLSLWWFEQLTDIVPNHVLSATDVPAEFAGRAIRCRRLDVVQVECIARGYLTGLGLKEYQRDGAVSGVTLPPGLVEADRLDEPIFTPTTKEAVGVHDEFITFADVQEQVGADLAEELRDLTLRIYARGRDVAAERGIIVADTKLEFGRTPDGTLILADEVLTPDSSRFWPLDQWTPGRVQYSFDKQSVRDWSLTAGWDKTAPGPEVPSDVVERTRARYIEVYERLTGTSF</sequence>
<dbReference type="InterPro" id="IPR001636">
    <property type="entry name" value="SAICAR_synth"/>
</dbReference>
<comment type="pathway">
    <text evidence="1 8">Purine metabolism; IMP biosynthesis via de novo pathway; 5-amino-1-(5-phospho-D-ribosyl)imidazole-4-carboxamide from 5-amino-1-(5-phospho-D-ribosyl)imidazole-4-carboxylate: step 1/2.</text>
</comment>
<evidence type="ECO:0000256" key="7">
    <source>
        <dbReference type="ARBA" id="ARBA00048475"/>
    </source>
</evidence>
<dbReference type="InterPro" id="IPR028923">
    <property type="entry name" value="SAICAR_synt/ADE2_N"/>
</dbReference>
<dbReference type="NCBIfam" id="NF010568">
    <property type="entry name" value="PRK13961.1"/>
    <property type="match status" value="1"/>
</dbReference>
<evidence type="ECO:0000256" key="8">
    <source>
        <dbReference type="HAMAP-Rule" id="MF_00137"/>
    </source>
</evidence>
<dbReference type="EC" id="6.3.2.6" evidence="8"/>
<evidence type="ECO:0000259" key="9">
    <source>
        <dbReference type="Pfam" id="PF01259"/>
    </source>
</evidence>
<evidence type="ECO:0000313" key="11">
    <source>
        <dbReference type="Proteomes" id="UP001595912"/>
    </source>
</evidence>
<accession>A0ABV9VWN6</accession>
<dbReference type="PANTHER" id="PTHR43700">
    <property type="entry name" value="PHOSPHORIBOSYLAMINOIMIDAZOLE-SUCCINOCARBOXAMIDE SYNTHASE"/>
    <property type="match status" value="1"/>
</dbReference>
<dbReference type="Gene3D" id="3.30.470.20">
    <property type="entry name" value="ATP-grasp fold, B domain"/>
    <property type="match status" value="1"/>
</dbReference>
<dbReference type="SUPFAM" id="SSF56104">
    <property type="entry name" value="SAICAR synthase-like"/>
    <property type="match status" value="1"/>
</dbReference>
<keyword evidence="11" id="KW-1185">Reference proteome</keyword>
<organism evidence="10 11">
    <name type="scientific">Dactylosporangium cerinum</name>
    <dbReference type="NCBI Taxonomy" id="1434730"/>
    <lineage>
        <taxon>Bacteria</taxon>
        <taxon>Bacillati</taxon>
        <taxon>Actinomycetota</taxon>
        <taxon>Actinomycetes</taxon>
        <taxon>Micromonosporales</taxon>
        <taxon>Micromonosporaceae</taxon>
        <taxon>Dactylosporangium</taxon>
    </lineage>
</organism>
<comment type="catalytic activity">
    <reaction evidence="7 8">
        <text>5-amino-1-(5-phospho-D-ribosyl)imidazole-4-carboxylate + L-aspartate + ATP = (2S)-2-[5-amino-1-(5-phospho-beta-D-ribosyl)imidazole-4-carboxamido]succinate + ADP + phosphate + 2 H(+)</text>
        <dbReference type="Rhea" id="RHEA:22628"/>
        <dbReference type="ChEBI" id="CHEBI:15378"/>
        <dbReference type="ChEBI" id="CHEBI:29991"/>
        <dbReference type="ChEBI" id="CHEBI:30616"/>
        <dbReference type="ChEBI" id="CHEBI:43474"/>
        <dbReference type="ChEBI" id="CHEBI:58443"/>
        <dbReference type="ChEBI" id="CHEBI:77657"/>
        <dbReference type="ChEBI" id="CHEBI:456216"/>
        <dbReference type="EC" id="6.3.2.6"/>
    </reaction>
</comment>
<feature type="domain" description="SAICAR synthetase/ADE2 N-terminal" evidence="9">
    <location>
        <begin position="58"/>
        <end position="301"/>
    </location>
</feature>
<dbReference type="CDD" id="cd01414">
    <property type="entry name" value="SAICAR_synt_Sc"/>
    <property type="match status" value="1"/>
</dbReference>
<dbReference type="Gene3D" id="3.30.200.20">
    <property type="entry name" value="Phosphorylase Kinase, domain 1"/>
    <property type="match status" value="1"/>
</dbReference>
<dbReference type="Pfam" id="PF01259">
    <property type="entry name" value="SAICAR_synt"/>
    <property type="match status" value="1"/>
</dbReference>
<evidence type="ECO:0000256" key="4">
    <source>
        <dbReference type="ARBA" id="ARBA00022741"/>
    </source>
</evidence>
<dbReference type="PANTHER" id="PTHR43700:SF1">
    <property type="entry name" value="PHOSPHORIBOSYLAMINOIMIDAZOLE-SUCCINOCARBOXAMIDE SYNTHASE"/>
    <property type="match status" value="1"/>
</dbReference>
<dbReference type="HAMAP" id="MF_00137">
    <property type="entry name" value="SAICAR_synth"/>
    <property type="match status" value="1"/>
</dbReference>
<comment type="similarity">
    <text evidence="2 8">Belongs to the SAICAR synthetase family.</text>
</comment>
<dbReference type="RefSeq" id="WP_380116486.1">
    <property type="nucleotide sequence ID" value="NZ_JBHSIU010000019.1"/>
</dbReference>
<evidence type="ECO:0000256" key="6">
    <source>
        <dbReference type="ARBA" id="ARBA00022840"/>
    </source>
</evidence>
<dbReference type="GO" id="GO:0004639">
    <property type="term" value="F:phosphoribosylaminoimidazolesuccinocarboxamide synthase activity"/>
    <property type="evidence" value="ECO:0007669"/>
    <property type="project" value="UniProtKB-EC"/>
</dbReference>
<comment type="caution">
    <text evidence="10">The sequence shown here is derived from an EMBL/GenBank/DDBJ whole genome shotgun (WGS) entry which is preliminary data.</text>
</comment>
<protein>
    <recommendedName>
        <fullName evidence="8">Phosphoribosylaminoimidazole-succinocarboxamide synthase</fullName>
        <ecNumber evidence="8">6.3.2.6</ecNumber>
    </recommendedName>
    <alternativeName>
        <fullName evidence="8">SAICAR synthetase</fullName>
    </alternativeName>
</protein>
<keyword evidence="6 8" id="KW-0067">ATP-binding</keyword>
<keyword evidence="4 8" id="KW-0547">Nucleotide-binding</keyword>
<reference evidence="11" key="1">
    <citation type="journal article" date="2019" name="Int. J. Syst. Evol. Microbiol.">
        <title>The Global Catalogue of Microorganisms (GCM) 10K type strain sequencing project: providing services to taxonomists for standard genome sequencing and annotation.</title>
        <authorList>
            <consortium name="The Broad Institute Genomics Platform"/>
            <consortium name="The Broad Institute Genome Sequencing Center for Infectious Disease"/>
            <person name="Wu L."/>
            <person name="Ma J."/>
        </authorList>
    </citation>
    <scope>NUCLEOTIDE SEQUENCE [LARGE SCALE GENOMIC DNA]</scope>
    <source>
        <strain evidence="11">CGMCC 4.7152</strain>
    </source>
</reference>
<keyword evidence="3 8" id="KW-0436">Ligase</keyword>
<keyword evidence="5 8" id="KW-0658">Purine biosynthesis</keyword>
<evidence type="ECO:0000256" key="2">
    <source>
        <dbReference type="ARBA" id="ARBA00010190"/>
    </source>
</evidence>
<evidence type="ECO:0000256" key="1">
    <source>
        <dbReference type="ARBA" id="ARBA00004672"/>
    </source>
</evidence>
<gene>
    <name evidence="8" type="primary">purC</name>
    <name evidence="10" type="ORF">ACFPIJ_19075</name>
</gene>
<dbReference type="Proteomes" id="UP001595912">
    <property type="component" value="Unassembled WGS sequence"/>
</dbReference>
<evidence type="ECO:0000313" key="10">
    <source>
        <dbReference type="EMBL" id="MFC4999931.1"/>
    </source>
</evidence>
<proteinExistence type="inferred from homology"/>
<dbReference type="NCBIfam" id="TIGR00081">
    <property type="entry name" value="purC"/>
    <property type="match status" value="1"/>
</dbReference>
<evidence type="ECO:0000256" key="3">
    <source>
        <dbReference type="ARBA" id="ARBA00022598"/>
    </source>
</evidence>